<accession>A0A218WRL0</accession>
<protein>
    <submittedName>
        <fullName evidence="1">Uncharacterized protein</fullName>
    </submittedName>
</protein>
<evidence type="ECO:0000313" key="2">
    <source>
        <dbReference type="Proteomes" id="UP000197138"/>
    </source>
</evidence>
<name>A0A218WRL0_PUNGR</name>
<reference evidence="2" key="1">
    <citation type="journal article" date="2017" name="Plant J.">
        <title>The pomegranate (Punica granatum L.) genome and the genomics of punicalagin biosynthesis.</title>
        <authorList>
            <person name="Qin G."/>
            <person name="Xu C."/>
            <person name="Ming R."/>
            <person name="Tang H."/>
            <person name="Guyot R."/>
            <person name="Kramer E.M."/>
            <person name="Hu Y."/>
            <person name="Yi X."/>
            <person name="Qi Y."/>
            <person name="Xu X."/>
            <person name="Gao Z."/>
            <person name="Pan H."/>
            <person name="Jian J."/>
            <person name="Tian Y."/>
            <person name="Yue Z."/>
            <person name="Xu Y."/>
        </authorList>
    </citation>
    <scope>NUCLEOTIDE SEQUENCE [LARGE SCALE GENOMIC DNA]</scope>
    <source>
        <strain evidence="2">cv. Dabenzi</strain>
    </source>
</reference>
<gene>
    <name evidence="1" type="ORF">CDL15_Pgr023787</name>
</gene>
<dbReference type="EMBL" id="MTKT01003389">
    <property type="protein sequence ID" value="OWM75266.1"/>
    <property type="molecule type" value="Genomic_DNA"/>
</dbReference>
<sequence length="112" mass="12643">MNHGMTIMPLDSEIATFMYKLGSSDTKESRKDSRTPTRAASNWARTMTIMPLDSEIATFMYKLGSCDTKESRKDSRTPTQAASNWARTRVKAREYSLDVNSIRVTCLGILKL</sequence>
<evidence type="ECO:0000313" key="1">
    <source>
        <dbReference type="EMBL" id="OWM75266.1"/>
    </source>
</evidence>
<comment type="caution">
    <text evidence="1">The sequence shown here is derived from an EMBL/GenBank/DDBJ whole genome shotgun (WGS) entry which is preliminary data.</text>
</comment>
<dbReference type="AlphaFoldDB" id="A0A218WRL0"/>
<proteinExistence type="predicted"/>
<dbReference type="Proteomes" id="UP000197138">
    <property type="component" value="Unassembled WGS sequence"/>
</dbReference>
<organism evidence="1 2">
    <name type="scientific">Punica granatum</name>
    <name type="common">Pomegranate</name>
    <dbReference type="NCBI Taxonomy" id="22663"/>
    <lineage>
        <taxon>Eukaryota</taxon>
        <taxon>Viridiplantae</taxon>
        <taxon>Streptophyta</taxon>
        <taxon>Embryophyta</taxon>
        <taxon>Tracheophyta</taxon>
        <taxon>Spermatophyta</taxon>
        <taxon>Magnoliopsida</taxon>
        <taxon>eudicotyledons</taxon>
        <taxon>Gunneridae</taxon>
        <taxon>Pentapetalae</taxon>
        <taxon>rosids</taxon>
        <taxon>malvids</taxon>
        <taxon>Myrtales</taxon>
        <taxon>Lythraceae</taxon>
        <taxon>Punica</taxon>
    </lineage>
</organism>